<sequence length="42" mass="5023">MTLTARRWPLMSPLRARARQVWPKWPHPTSFPSSYLAAKWRS</sequence>
<accession>A0A0A9FND0</accession>
<reference evidence="1" key="1">
    <citation type="submission" date="2014-09" db="EMBL/GenBank/DDBJ databases">
        <authorList>
            <person name="Magalhaes I.L.F."/>
            <person name="Oliveira U."/>
            <person name="Santos F.R."/>
            <person name="Vidigal T.H.D.A."/>
            <person name="Brescovit A.D."/>
            <person name="Santos A.J."/>
        </authorList>
    </citation>
    <scope>NUCLEOTIDE SEQUENCE</scope>
    <source>
        <tissue evidence="1">Shoot tissue taken approximately 20 cm above the soil surface</tissue>
    </source>
</reference>
<protein>
    <submittedName>
        <fullName evidence="1">Uncharacterized protein</fullName>
    </submittedName>
</protein>
<name>A0A0A9FND0_ARUDO</name>
<reference evidence="1" key="2">
    <citation type="journal article" date="2015" name="Data Brief">
        <title>Shoot transcriptome of the giant reed, Arundo donax.</title>
        <authorList>
            <person name="Barrero R.A."/>
            <person name="Guerrero F.D."/>
            <person name="Moolhuijzen P."/>
            <person name="Goolsby J.A."/>
            <person name="Tidwell J."/>
            <person name="Bellgard S.E."/>
            <person name="Bellgard M.I."/>
        </authorList>
    </citation>
    <scope>NUCLEOTIDE SEQUENCE</scope>
    <source>
        <tissue evidence="1">Shoot tissue taken approximately 20 cm above the soil surface</tissue>
    </source>
</reference>
<evidence type="ECO:0000313" key="1">
    <source>
        <dbReference type="EMBL" id="JAE12799.1"/>
    </source>
</evidence>
<organism evidence="1">
    <name type="scientific">Arundo donax</name>
    <name type="common">Giant reed</name>
    <name type="synonym">Donax arundinaceus</name>
    <dbReference type="NCBI Taxonomy" id="35708"/>
    <lineage>
        <taxon>Eukaryota</taxon>
        <taxon>Viridiplantae</taxon>
        <taxon>Streptophyta</taxon>
        <taxon>Embryophyta</taxon>
        <taxon>Tracheophyta</taxon>
        <taxon>Spermatophyta</taxon>
        <taxon>Magnoliopsida</taxon>
        <taxon>Liliopsida</taxon>
        <taxon>Poales</taxon>
        <taxon>Poaceae</taxon>
        <taxon>PACMAD clade</taxon>
        <taxon>Arundinoideae</taxon>
        <taxon>Arundineae</taxon>
        <taxon>Arundo</taxon>
    </lineage>
</organism>
<dbReference type="AlphaFoldDB" id="A0A0A9FND0"/>
<dbReference type="EMBL" id="GBRH01185097">
    <property type="protein sequence ID" value="JAE12799.1"/>
    <property type="molecule type" value="Transcribed_RNA"/>
</dbReference>
<proteinExistence type="predicted"/>